<name>A0A3S3BPM4_9NOCA</name>
<reference evidence="2 3" key="1">
    <citation type="submission" date="2018-11" db="EMBL/GenBank/DDBJ databases">
        <title>Rhodococcus spongicola sp. nov. and Rhodococcus xishaensis sp. nov. from marine sponges.</title>
        <authorList>
            <person name="Li L."/>
            <person name="Lin H.W."/>
        </authorList>
    </citation>
    <scope>NUCLEOTIDE SEQUENCE [LARGE SCALE GENOMIC DNA]</scope>
    <source>
        <strain evidence="2 3">LHW50502</strain>
    </source>
</reference>
<dbReference type="EMBL" id="RKLN01000001">
    <property type="protein sequence ID" value="RVW06224.1"/>
    <property type="molecule type" value="Genomic_DNA"/>
</dbReference>
<dbReference type="RefSeq" id="WP_127945151.1">
    <property type="nucleotide sequence ID" value="NZ_RKLN01000001.1"/>
</dbReference>
<protein>
    <submittedName>
        <fullName evidence="2">Uncharacterized protein</fullName>
    </submittedName>
</protein>
<feature type="region of interest" description="Disordered" evidence="1">
    <location>
        <begin position="1"/>
        <end position="57"/>
    </location>
</feature>
<gene>
    <name evidence="2" type="ORF">EF834_01855</name>
</gene>
<accession>A0A3S3BPM4</accession>
<dbReference type="AlphaFoldDB" id="A0A3S3BPM4"/>
<keyword evidence="3" id="KW-1185">Reference proteome</keyword>
<organism evidence="2 3">
    <name type="scientific">Rhodococcus spongiicola</name>
    <dbReference type="NCBI Taxonomy" id="2487352"/>
    <lineage>
        <taxon>Bacteria</taxon>
        <taxon>Bacillati</taxon>
        <taxon>Actinomycetota</taxon>
        <taxon>Actinomycetes</taxon>
        <taxon>Mycobacteriales</taxon>
        <taxon>Nocardiaceae</taxon>
        <taxon>Rhodococcus</taxon>
    </lineage>
</organism>
<evidence type="ECO:0000256" key="1">
    <source>
        <dbReference type="SAM" id="MobiDB-lite"/>
    </source>
</evidence>
<evidence type="ECO:0000313" key="3">
    <source>
        <dbReference type="Proteomes" id="UP000284333"/>
    </source>
</evidence>
<feature type="compositionally biased region" description="Acidic residues" evidence="1">
    <location>
        <begin position="1"/>
        <end position="10"/>
    </location>
</feature>
<evidence type="ECO:0000313" key="2">
    <source>
        <dbReference type="EMBL" id="RVW06224.1"/>
    </source>
</evidence>
<sequence>MPDTDFDAFDDNTPGPQRGNNGGKRGKKRRNNIPEHAPAPQDRPPKKSPQQAEAEDIEIRITAFDDEFRIRRSELQDNWQFFAASAVGNVPGMLVQLLGRDGFVLFCQRAMEAGKTPGEATKEMWDLIAQEVGVGDLGN</sequence>
<proteinExistence type="predicted"/>
<dbReference type="OrthoDB" id="9880117at2"/>
<dbReference type="Proteomes" id="UP000284333">
    <property type="component" value="Unassembled WGS sequence"/>
</dbReference>
<comment type="caution">
    <text evidence="2">The sequence shown here is derived from an EMBL/GenBank/DDBJ whole genome shotgun (WGS) entry which is preliminary data.</text>
</comment>